<name>A0A8H4ILN9_9PEZI</name>
<dbReference type="EMBL" id="WWBZ02000062">
    <property type="protein sequence ID" value="KAF4302662.1"/>
    <property type="molecule type" value="Genomic_DNA"/>
</dbReference>
<keyword evidence="4" id="KW-1185">Reference proteome</keyword>
<dbReference type="Pfam" id="PF10282">
    <property type="entry name" value="Lactonase"/>
    <property type="match status" value="1"/>
</dbReference>
<feature type="region of interest" description="Disordered" evidence="2">
    <location>
        <begin position="34"/>
        <end position="65"/>
    </location>
</feature>
<dbReference type="InterPro" id="IPR015943">
    <property type="entry name" value="WD40/YVTN_repeat-like_dom_sf"/>
</dbReference>
<evidence type="ECO:0000256" key="2">
    <source>
        <dbReference type="SAM" id="MobiDB-lite"/>
    </source>
</evidence>
<feature type="compositionally biased region" description="Polar residues" evidence="2">
    <location>
        <begin position="397"/>
        <end position="408"/>
    </location>
</feature>
<dbReference type="InterPro" id="IPR050282">
    <property type="entry name" value="Cycloisomerase_2"/>
</dbReference>
<protein>
    <submittedName>
        <fullName evidence="3">Carboxy- -muconate cyclase protein</fullName>
    </submittedName>
</protein>
<dbReference type="SUPFAM" id="SSF75011">
    <property type="entry name" value="3-carboxy-cis,cis-mucoante lactonizing enzyme"/>
    <property type="match status" value="1"/>
</dbReference>
<feature type="compositionally biased region" description="Polar residues" evidence="2">
    <location>
        <begin position="415"/>
        <end position="426"/>
    </location>
</feature>
<feature type="compositionally biased region" description="Basic and acidic residues" evidence="2">
    <location>
        <begin position="38"/>
        <end position="50"/>
    </location>
</feature>
<organism evidence="3 4">
    <name type="scientific">Botryosphaeria dothidea</name>
    <dbReference type="NCBI Taxonomy" id="55169"/>
    <lineage>
        <taxon>Eukaryota</taxon>
        <taxon>Fungi</taxon>
        <taxon>Dikarya</taxon>
        <taxon>Ascomycota</taxon>
        <taxon>Pezizomycotina</taxon>
        <taxon>Dothideomycetes</taxon>
        <taxon>Dothideomycetes incertae sedis</taxon>
        <taxon>Botryosphaeriales</taxon>
        <taxon>Botryosphaeriaceae</taxon>
        <taxon>Botryosphaeria</taxon>
    </lineage>
</organism>
<dbReference type="Gene3D" id="3.20.20.210">
    <property type="match status" value="1"/>
</dbReference>
<dbReference type="PANTHER" id="PTHR30344:SF4">
    <property type="entry name" value="CYCLASE, PUTATIVE (AFU_ORTHOLOGUE AFUA_6G11580)-RELATED"/>
    <property type="match status" value="1"/>
</dbReference>
<evidence type="ECO:0000313" key="3">
    <source>
        <dbReference type="EMBL" id="KAF4302662.1"/>
    </source>
</evidence>
<dbReference type="PANTHER" id="PTHR30344">
    <property type="entry name" value="6-PHOSPHOGLUCONOLACTONASE-RELATED"/>
    <property type="match status" value="1"/>
</dbReference>
<dbReference type="InterPro" id="IPR019405">
    <property type="entry name" value="Lactonase_7-beta_prop"/>
</dbReference>
<sequence length="924" mass="99588">MSAPADLGVHLVGSVCGVATARDAFIKSSTSFPNRLRRIPDGEPGDRGSNTKDSPSYHKIPSPLFTKPATNHHSFITFQRERVLRPYIPDAIREWTLTTAGPPVPEPTLRTALARLPENIDTGYDTAALSSYAEFRKLRDEGVIAAGTRFQVCLPTATGVMCLVADGWQGALEAVYETALLKVLGRVQAGVPDKRDLAVQIDLASEIATLEGVYYPHCAPYYPDPILPYIVERVRVLAAAVDPDVQLGLHLCYGDVGHEHFTQPRDTGLIVELATAIFKAVGRKVDWLHMPVPKDRDDEAYFLPLRGLELGDTELYLGLVHPGDVEGTERRLRTAEKVLGHRRFGVGTECGMGRTPVEEFESIAKISTAVSSPVGMPAAAVSLAAQDASAAQPNPATASTCQRPNTAPQIPPRSQGDQCADPNQSGKRLPCGAESEQIRLNRDWLASQQLGRARSRPTSHAELSLMFELHFRVAPGCVVSFCKKYDVRAMSNETVQDCFSVFQLPGPKAAEIGTEYTRLPMASSLLLRTNELRLVPPLFDLYLFTPSSLPPPEFSQSTMKSTTLLGLPALASATTHHLFVGTFSGANLYAVEFDDETLALTLAANISAHAAHAWINLSHDKKALYAVEDGGWTSYSVDNTTSLTHTNTLPLTGNCSSDRSIFVLSAHTPPYNVYGDPFSNCGSVLSVDEDGALAAVAQNISYASDSGVHGLALSPDGAYLYSADDSGNSVWTHSVDSSTGLVTELQQLTAPSDGANPRHAAVHAKGNYLYVVLEEANKLAQYRLDAASGLPIFENVTYPLIPESELSSNNDNYWSDDVAVASSGTFLWASSRSRDETLPGYISGYSLSATGAITKQLFLLNTTTSGGSANAVTPAPFSDEFVALTDTQEEFLQIWRYANGTTAEVVARLDLQDGGCCANAVWID</sequence>
<dbReference type="Proteomes" id="UP000572817">
    <property type="component" value="Unassembled WGS sequence"/>
</dbReference>
<reference evidence="3" key="1">
    <citation type="submission" date="2020-04" db="EMBL/GenBank/DDBJ databases">
        <title>Genome Assembly and Annotation of Botryosphaeria dothidea sdau 11-99, a Latent Pathogen of Apple Fruit Ring Rot in China.</title>
        <authorList>
            <person name="Yu C."/>
            <person name="Diao Y."/>
            <person name="Lu Q."/>
            <person name="Zhao J."/>
            <person name="Cui S."/>
            <person name="Peng C."/>
            <person name="He B."/>
            <person name="Liu H."/>
        </authorList>
    </citation>
    <scope>NUCLEOTIDE SEQUENCE [LARGE SCALE GENOMIC DNA]</scope>
    <source>
        <strain evidence="3">Sdau11-99</strain>
    </source>
</reference>
<dbReference type="GO" id="GO:0017057">
    <property type="term" value="F:6-phosphogluconolactonase activity"/>
    <property type="evidence" value="ECO:0007669"/>
    <property type="project" value="TreeGrafter"/>
</dbReference>
<gene>
    <name evidence="3" type="ORF">GTA08_BOTSDO09328</name>
</gene>
<dbReference type="OrthoDB" id="1715191at2759"/>
<dbReference type="InterPro" id="IPR038071">
    <property type="entry name" value="UROD/MetE-like_sf"/>
</dbReference>
<comment type="similarity">
    <text evidence="1">Belongs to the cycloisomerase 2 family.</text>
</comment>
<feature type="region of interest" description="Disordered" evidence="2">
    <location>
        <begin position="391"/>
        <end position="432"/>
    </location>
</feature>
<comment type="caution">
    <text evidence="3">The sequence shown here is derived from an EMBL/GenBank/DDBJ whole genome shotgun (WGS) entry which is preliminary data.</text>
</comment>
<dbReference type="AlphaFoldDB" id="A0A8H4ILN9"/>
<evidence type="ECO:0000256" key="1">
    <source>
        <dbReference type="ARBA" id="ARBA00005564"/>
    </source>
</evidence>
<dbReference type="SUPFAM" id="SSF51726">
    <property type="entry name" value="UROD/MetE-like"/>
    <property type="match status" value="1"/>
</dbReference>
<evidence type="ECO:0000313" key="4">
    <source>
        <dbReference type="Proteomes" id="UP000572817"/>
    </source>
</evidence>
<proteinExistence type="inferred from homology"/>
<accession>A0A8H4ILN9</accession>
<dbReference type="Gene3D" id="2.130.10.10">
    <property type="entry name" value="YVTN repeat-like/Quinoprotein amine dehydrogenase"/>
    <property type="match status" value="1"/>
</dbReference>